<evidence type="ECO:0000259" key="6">
    <source>
        <dbReference type="PROSITE" id="PS50966"/>
    </source>
</evidence>
<dbReference type="PANTHER" id="PTHR31973">
    <property type="entry name" value="POLYPROTEIN, PUTATIVE-RELATED"/>
    <property type="match status" value="1"/>
</dbReference>
<feature type="domain" description="SWIM-type" evidence="6">
    <location>
        <begin position="495"/>
        <end position="527"/>
    </location>
</feature>
<dbReference type="Pfam" id="PF10551">
    <property type="entry name" value="MULE"/>
    <property type="match status" value="1"/>
</dbReference>
<dbReference type="Pfam" id="PF04434">
    <property type="entry name" value="SWIM"/>
    <property type="match status" value="1"/>
</dbReference>
<organism evidence="7 8">
    <name type="scientific">Vigna radiata var. radiata</name>
    <name type="common">Mung bean</name>
    <name type="synonym">Phaseolus aureus</name>
    <dbReference type="NCBI Taxonomy" id="3916"/>
    <lineage>
        <taxon>Eukaryota</taxon>
        <taxon>Viridiplantae</taxon>
        <taxon>Streptophyta</taxon>
        <taxon>Embryophyta</taxon>
        <taxon>Tracheophyta</taxon>
        <taxon>Spermatophyta</taxon>
        <taxon>Magnoliopsida</taxon>
        <taxon>eudicotyledons</taxon>
        <taxon>Gunneridae</taxon>
        <taxon>Pentapetalae</taxon>
        <taxon>rosids</taxon>
        <taxon>fabids</taxon>
        <taxon>Fabales</taxon>
        <taxon>Fabaceae</taxon>
        <taxon>Papilionoideae</taxon>
        <taxon>50 kb inversion clade</taxon>
        <taxon>NPAAA clade</taxon>
        <taxon>indigoferoid/millettioid clade</taxon>
        <taxon>Phaseoleae</taxon>
        <taxon>Vigna</taxon>
    </lineage>
</organism>
<dbReference type="InterPro" id="IPR018289">
    <property type="entry name" value="MULE_transposase_dom"/>
</dbReference>
<dbReference type="PROSITE" id="PS50966">
    <property type="entry name" value="ZF_SWIM"/>
    <property type="match status" value="1"/>
</dbReference>
<name>A0A1S3VZA6_VIGRR</name>
<feature type="region of interest" description="Disordered" evidence="5">
    <location>
        <begin position="1"/>
        <end position="30"/>
    </location>
</feature>
<dbReference type="AlphaFoldDB" id="A0A1S3VZA6"/>
<proteinExistence type="predicted"/>
<dbReference type="Proteomes" id="UP000087766">
    <property type="component" value="Unplaced"/>
</dbReference>
<dbReference type="Pfam" id="PF03108">
    <property type="entry name" value="DBD_Tnp_Mut"/>
    <property type="match status" value="1"/>
</dbReference>
<dbReference type="InterPro" id="IPR006564">
    <property type="entry name" value="Znf_PMZ"/>
</dbReference>
<dbReference type="RefSeq" id="XP_014523661.1">
    <property type="nucleotide sequence ID" value="XM_014668175.1"/>
</dbReference>
<accession>A0A1S3VZA6</accession>
<keyword evidence="3" id="KW-0862">Zinc</keyword>
<keyword evidence="7" id="KW-1185">Reference proteome</keyword>
<dbReference type="KEGG" id="vra:106779956"/>
<evidence type="ECO:0000313" key="7">
    <source>
        <dbReference type="Proteomes" id="UP000087766"/>
    </source>
</evidence>
<dbReference type="SMART" id="SM00575">
    <property type="entry name" value="ZnF_PMZ"/>
    <property type="match status" value="1"/>
</dbReference>
<gene>
    <name evidence="8" type="primary">LOC106779956</name>
</gene>
<evidence type="ECO:0000256" key="1">
    <source>
        <dbReference type="ARBA" id="ARBA00022723"/>
    </source>
</evidence>
<feature type="compositionally biased region" description="Polar residues" evidence="5">
    <location>
        <begin position="637"/>
        <end position="667"/>
    </location>
</feature>
<dbReference type="InterPro" id="IPR007527">
    <property type="entry name" value="Znf_SWIM"/>
</dbReference>
<evidence type="ECO:0000256" key="2">
    <source>
        <dbReference type="ARBA" id="ARBA00022771"/>
    </source>
</evidence>
<evidence type="ECO:0000256" key="4">
    <source>
        <dbReference type="PROSITE-ProRule" id="PRU00325"/>
    </source>
</evidence>
<evidence type="ECO:0000256" key="3">
    <source>
        <dbReference type="ARBA" id="ARBA00022833"/>
    </source>
</evidence>
<dbReference type="GeneID" id="106779956"/>
<dbReference type="GO" id="GO:0008270">
    <property type="term" value="F:zinc ion binding"/>
    <property type="evidence" value="ECO:0007669"/>
    <property type="project" value="UniProtKB-KW"/>
</dbReference>
<feature type="compositionally biased region" description="Acidic residues" evidence="5">
    <location>
        <begin position="1"/>
        <end position="28"/>
    </location>
</feature>
<reference evidence="8" key="1">
    <citation type="submission" date="2025-08" db="UniProtKB">
        <authorList>
            <consortium name="RefSeq"/>
        </authorList>
    </citation>
    <scope>IDENTIFICATION</scope>
    <source>
        <tissue evidence="8">Leaf</tissue>
    </source>
</reference>
<protein>
    <submittedName>
        <fullName evidence="8">Uncharacterized protein LOC106779956</fullName>
    </submittedName>
</protein>
<dbReference type="OrthoDB" id="1918246at2759"/>
<dbReference type="InterPro" id="IPR004332">
    <property type="entry name" value="Transposase_MuDR"/>
</dbReference>
<dbReference type="PANTHER" id="PTHR31973:SF187">
    <property type="entry name" value="MUTATOR TRANSPOSASE MUDRA PROTEIN"/>
    <property type="match status" value="1"/>
</dbReference>
<evidence type="ECO:0000256" key="5">
    <source>
        <dbReference type="SAM" id="MobiDB-lite"/>
    </source>
</evidence>
<dbReference type="STRING" id="3916.A0A1S3VZA6"/>
<keyword evidence="2 4" id="KW-0863">Zinc-finger</keyword>
<feature type="region of interest" description="Disordered" evidence="5">
    <location>
        <begin position="608"/>
        <end position="680"/>
    </location>
</feature>
<evidence type="ECO:0000313" key="8">
    <source>
        <dbReference type="RefSeq" id="XP_014523661.1"/>
    </source>
</evidence>
<feature type="region of interest" description="Disordered" evidence="5">
    <location>
        <begin position="569"/>
        <end position="590"/>
    </location>
</feature>
<sequence length="740" mass="83971">MDDEVGEHEINEEYISDELDSDLESDEDGSLKRGKFKKFRQDDMNKDFKFSLGMKFCLFKEFKNALMEHSVLNGKEIKFVKNDLTRVRAECKKKCGFVIMASKVGGKETFRVKTSIGRHRCGRVFGNKSASVNWIAQVLIDRFVNVASMTVNQIIDDIKKSFSVEITAWKAGKAKQIALDSLVGDGDRQYARLYDYVGEFLRVKCGTFKIKVNQPQPSLPPRFGSYYMCLEGCKHGFLGSCRPFIGVDGCHLKTTYGGQLLVAVGRDPNDQYFPLAFAVVENECKETWRWFLSQLLDDIGGTECQRWVFISDQQKGLMIVFDDMMDGVEHRLCLRHLYNNFKKRFGGGVLIRNLMMGAIKATYEKEWEKKMGELKAINIDAYNWLLGIPTKSLCKHAFSTYCRCDVLINKLSESFNSTILLARDKPIITMMEWIRTYIMKRFATLREKAMTYLGVVMPRPRKRLDKEIEKSGNWIPTWAWAEKFEVTHEFTMDKFVVDLSNNSCSCYSWDLIGIPCRHAIAAISYKVQNPEDYVTCYAPEIVPINGQQMWPTSENIPLLLPPIYKTPLGRPKKLRRREADEPVSHTKLSKKHAIMKCSSFKEFGHNVRSCRRKKSTRGTSSAGGSGSRPRSEVEAPPSTSQGAAAEATSITHSGASRGQAAGRTTSGLGAHHLGSQATSLSSSFDPGQLYHFPNTDQLLHVCLEFQKLPLHAIRIFAFKNNNVSPQQHILYGNYEDDPQL</sequence>
<keyword evidence="1" id="KW-0479">Metal-binding</keyword>